<dbReference type="FunFam" id="3.10.450.10:FF:000002">
    <property type="entry name" value="Kininogen 1"/>
    <property type="match status" value="1"/>
</dbReference>
<organism evidence="10 11">
    <name type="scientific">Eublepharis macularius</name>
    <name type="common">Leopard gecko</name>
    <name type="synonym">Cyrtodactylus macularius</name>
    <dbReference type="NCBI Taxonomy" id="481883"/>
    <lineage>
        <taxon>Eukaryota</taxon>
        <taxon>Metazoa</taxon>
        <taxon>Chordata</taxon>
        <taxon>Craniata</taxon>
        <taxon>Vertebrata</taxon>
        <taxon>Euteleostomi</taxon>
        <taxon>Lepidosauria</taxon>
        <taxon>Squamata</taxon>
        <taxon>Bifurcata</taxon>
        <taxon>Gekkota</taxon>
        <taxon>Eublepharidae</taxon>
        <taxon>Eublepharinae</taxon>
        <taxon>Eublepharis</taxon>
    </lineage>
</organism>
<dbReference type="GO" id="GO:0005615">
    <property type="term" value="C:extracellular space"/>
    <property type="evidence" value="ECO:0007669"/>
    <property type="project" value="InterPro"/>
</dbReference>
<dbReference type="InterPro" id="IPR025764">
    <property type="entry name" value="Cystatin_Fetuin_B"/>
</dbReference>
<keyword evidence="5" id="KW-1015">Disulfide bond</keyword>
<evidence type="ECO:0000256" key="5">
    <source>
        <dbReference type="ARBA" id="ARBA00023157"/>
    </source>
</evidence>
<evidence type="ECO:0000256" key="2">
    <source>
        <dbReference type="ARBA" id="ARBA00022525"/>
    </source>
</evidence>
<dbReference type="CDD" id="cd00042">
    <property type="entry name" value="CY"/>
    <property type="match status" value="2"/>
</dbReference>
<feature type="chain" id="PRO_5041694744" evidence="8">
    <location>
        <begin position="19"/>
        <end position="475"/>
    </location>
</feature>
<dbReference type="Proteomes" id="UP001190640">
    <property type="component" value="Chromosome 6"/>
</dbReference>
<evidence type="ECO:0000313" key="10">
    <source>
        <dbReference type="Proteomes" id="UP001190640"/>
    </source>
</evidence>
<dbReference type="KEGG" id="emc:129331712"/>
<gene>
    <name evidence="11" type="primary">LOC129331712</name>
</gene>
<dbReference type="InterPro" id="IPR000010">
    <property type="entry name" value="Cystatin_dom"/>
</dbReference>
<keyword evidence="3 8" id="KW-0732">Signal</keyword>
<feature type="domain" description="Cystatin fetuin-B-type" evidence="9">
    <location>
        <begin position="152"/>
        <end position="263"/>
    </location>
</feature>
<dbReference type="PANTHER" id="PTHR13814">
    <property type="entry name" value="FETUIN"/>
    <property type="match status" value="1"/>
</dbReference>
<evidence type="ECO:0000313" key="11">
    <source>
        <dbReference type="RefSeq" id="XP_054838126.1"/>
    </source>
</evidence>
<name>A0AA97L0V9_EUBMA</name>
<sequence length="475" mass="53351">MAFLISLLIGIQILCSLAVSPPHPELPPPPPDRLISPPCNSSSIKAVADLALEKLNADRREGYVLGLQRIFDVRQLQWQGTGFVYYLILDVLETKCHVLSRKSWKDCEFRLEHETVYGQCKATFYINKPWRILHLYNYDCALRPLPATEIVRICPDCPTPEDPTQPKIWEAATLTLAKFNKESNQTHYFNIRNVSRASSQWVVGPSEFVEYVIQETTCSKSQAAADLSKCLFLPDETAEVGLCQGSVIDSQIEHRKFITVSCEIFHSQPPVTEGQPMGNRQRRHHDDDESPEEEGHSKHRRKGHRNPHRPHHHPHNHHHHKHHKHHKNHSRDHTEEEQNPPPSDTFEISTDLGKTVGRVTVLPPSKTHVSLHSLPEIGAERLDGIPVPPESQQPKPNPSLPNIHSAPEGSRPPSKPGLTKPATPVAPPPFPAGFSESDTCPGEILVFTYGLEPLLPKRPVKVSPAGPPEFQAKEK</sequence>
<dbReference type="PROSITE" id="PS01255">
    <property type="entry name" value="FETUIN_2"/>
    <property type="match status" value="1"/>
</dbReference>
<dbReference type="GO" id="GO:0004869">
    <property type="term" value="F:cysteine-type endopeptidase inhibitor activity"/>
    <property type="evidence" value="ECO:0007669"/>
    <property type="project" value="InterPro"/>
</dbReference>
<feature type="signal peptide" evidence="8">
    <location>
        <begin position="1"/>
        <end position="18"/>
    </location>
</feature>
<feature type="region of interest" description="Disordered" evidence="7">
    <location>
        <begin position="456"/>
        <end position="475"/>
    </location>
</feature>
<evidence type="ECO:0000256" key="7">
    <source>
        <dbReference type="SAM" id="MobiDB-lite"/>
    </source>
</evidence>
<evidence type="ECO:0000256" key="3">
    <source>
        <dbReference type="ARBA" id="ARBA00022729"/>
    </source>
</evidence>
<evidence type="ECO:0000256" key="8">
    <source>
        <dbReference type="SAM" id="SignalP"/>
    </source>
</evidence>
<accession>A0AA97L0V9</accession>
<evidence type="ECO:0000256" key="4">
    <source>
        <dbReference type="ARBA" id="ARBA00022737"/>
    </source>
</evidence>
<feature type="compositionally biased region" description="Pro residues" evidence="7">
    <location>
        <begin position="386"/>
        <end position="399"/>
    </location>
</feature>
<evidence type="ECO:0000256" key="6">
    <source>
        <dbReference type="ARBA" id="ARBA00023180"/>
    </source>
</evidence>
<dbReference type="AlphaFoldDB" id="A0AA97L0V9"/>
<dbReference type="GO" id="GO:0060255">
    <property type="term" value="P:regulation of macromolecule metabolic process"/>
    <property type="evidence" value="ECO:0007669"/>
    <property type="project" value="UniProtKB-ARBA"/>
</dbReference>
<dbReference type="InterPro" id="IPR046350">
    <property type="entry name" value="Cystatin_sf"/>
</dbReference>
<dbReference type="InterPro" id="IPR050735">
    <property type="entry name" value="Kininogen_Fetuin_HRG"/>
</dbReference>
<proteinExistence type="predicted"/>
<protein>
    <submittedName>
        <fullName evidence="11">Fetuin-B-like</fullName>
    </submittedName>
</protein>
<dbReference type="FunFam" id="3.10.450.10:FF:000005">
    <property type="entry name" value="Histidine-rich glycoprotein"/>
    <property type="match status" value="1"/>
</dbReference>
<dbReference type="RefSeq" id="XP_054838126.1">
    <property type="nucleotide sequence ID" value="XM_054982151.1"/>
</dbReference>
<reference evidence="11" key="1">
    <citation type="submission" date="2025-08" db="UniProtKB">
        <authorList>
            <consortium name="RefSeq"/>
        </authorList>
    </citation>
    <scope>IDENTIFICATION</scope>
    <source>
        <tissue evidence="11">Blood</tissue>
    </source>
</reference>
<keyword evidence="2" id="KW-0964">Secreted</keyword>
<dbReference type="PANTHER" id="PTHR13814:SF10">
    <property type="entry name" value="FETUIN-B"/>
    <property type="match status" value="1"/>
</dbReference>
<dbReference type="Gene3D" id="3.10.450.10">
    <property type="match status" value="2"/>
</dbReference>
<feature type="domain" description="Cystatin fetuin-B-type" evidence="9">
    <location>
        <begin position="28"/>
        <end position="141"/>
    </location>
</feature>
<keyword evidence="6" id="KW-0325">Glycoprotein</keyword>
<feature type="region of interest" description="Disordered" evidence="7">
    <location>
        <begin position="268"/>
        <end position="349"/>
    </location>
</feature>
<keyword evidence="10" id="KW-1185">Reference proteome</keyword>
<evidence type="ECO:0000256" key="1">
    <source>
        <dbReference type="ARBA" id="ARBA00004613"/>
    </source>
</evidence>
<comment type="subcellular location">
    <subcellularLocation>
        <location evidence="1">Secreted</location>
    </subcellularLocation>
</comment>
<dbReference type="InterPro" id="IPR001363">
    <property type="entry name" value="Prot_inh_fetuin_CS"/>
</dbReference>
<dbReference type="PROSITE" id="PS51530">
    <property type="entry name" value="CYSTATIN_FETUIN_B"/>
    <property type="match status" value="2"/>
</dbReference>
<keyword evidence="4" id="KW-0677">Repeat</keyword>
<dbReference type="GeneID" id="129331712"/>
<evidence type="ECO:0000259" key="9">
    <source>
        <dbReference type="PROSITE" id="PS51530"/>
    </source>
</evidence>
<dbReference type="SMART" id="SM00043">
    <property type="entry name" value="CY"/>
    <property type="match status" value="2"/>
</dbReference>
<feature type="compositionally biased region" description="Basic residues" evidence="7">
    <location>
        <begin position="297"/>
        <end position="330"/>
    </location>
</feature>
<dbReference type="GO" id="GO:0007339">
    <property type="term" value="P:binding of sperm to zona pellucida"/>
    <property type="evidence" value="ECO:0007669"/>
    <property type="project" value="TreeGrafter"/>
</dbReference>
<dbReference type="GO" id="GO:0008191">
    <property type="term" value="F:metalloendopeptidase inhibitor activity"/>
    <property type="evidence" value="ECO:0007669"/>
    <property type="project" value="TreeGrafter"/>
</dbReference>
<feature type="region of interest" description="Disordered" evidence="7">
    <location>
        <begin position="381"/>
        <end position="437"/>
    </location>
</feature>
<dbReference type="Pfam" id="PF00031">
    <property type="entry name" value="Cystatin"/>
    <property type="match status" value="2"/>
</dbReference>
<dbReference type="SUPFAM" id="SSF54403">
    <property type="entry name" value="Cystatin/monellin"/>
    <property type="match status" value="2"/>
</dbReference>